<feature type="domain" description="RelA/SpoT" evidence="1">
    <location>
        <begin position="44"/>
        <end position="170"/>
    </location>
</feature>
<name>A0A368Z638_9HYPH</name>
<dbReference type="OrthoDB" id="9789634at2"/>
<accession>A0A368Z638</accession>
<evidence type="ECO:0000313" key="2">
    <source>
        <dbReference type="EMBL" id="RCW87419.1"/>
    </source>
</evidence>
<dbReference type="Gene3D" id="3.30.460.10">
    <property type="entry name" value="Beta Polymerase, domain 2"/>
    <property type="match status" value="1"/>
</dbReference>
<protein>
    <submittedName>
        <fullName evidence="2">PpGpp synthetase/RelA/SpoT-type nucleotidyltransferase</fullName>
    </submittedName>
</protein>
<dbReference type="EMBL" id="QPJM01000001">
    <property type="protein sequence ID" value="RCW87419.1"/>
    <property type="molecule type" value="Genomic_DNA"/>
</dbReference>
<dbReference type="GO" id="GO:0015969">
    <property type="term" value="P:guanosine tetraphosphate metabolic process"/>
    <property type="evidence" value="ECO:0007669"/>
    <property type="project" value="InterPro"/>
</dbReference>
<sequence>MKATSFDKWIKVHQPKFQNLTGAVVSIVKNLLSDANIDFLAVNGRTKSETDCSEKVTRKQYKDPIKQLTDISGVRIIVYFENDIDKVSKIIENSFKVFKEHSLDKDNLLSANEFGYRSVHYVCDIGEARSALPEFSGLKDLKFEFQIRTVLQHAWAELAHDRNYKFSGELPRAMERKLYLFAGMLELADKGFSELSHDIDEYQRSVSMAAEEGSLDIEINSLSLELFVRQWITKSGLKFEDIEVRDGYQSLLDELDQFEIYTLDDLNNLVPDKYIEYANQKKFVTIYGVVRDWMIISDPQKFLDRVEVDWVFSADDFPLLKQYIDDAMLDKLETVIGFDYDEDHAKEWDSYDEGDEPSQSDLP</sequence>
<dbReference type="RefSeq" id="WP_114428034.1">
    <property type="nucleotide sequence ID" value="NZ_QPJM01000001.1"/>
</dbReference>
<dbReference type="InterPro" id="IPR043519">
    <property type="entry name" value="NT_sf"/>
</dbReference>
<proteinExistence type="predicted"/>
<dbReference type="AlphaFoldDB" id="A0A368Z638"/>
<dbReference type="GO" id="GO:0016740">
    <property type="term" value="F:transferase activity"/>
    <property type="evidence" value="ECO:0007669"/>
    <property type="project" value="UniProtKB-KW"/>
</dbReference>
<evidence type="ECO:0000259" key="1">
    <source>
        <dbReference type="SMART" id="SM00954"/>
    </source>
</evidence>
<keyword evidence="2" id="KW-0808">Transferase</keyword>
<dbReference type="PANTHER" id="PTHR41773">
    <property type="entry name" value="GTP PYROPHOSPHATASE-RELATED"/>
    <property type="match status" value="1"/>
</dbReference>
<dbReference type="InterPro" id="IPR007685">
    <property type="entry name" value="RelA_SpoT"/>
</dbReference>
<evidence type="ECO:0000313" key="3">
    <source>
        <dbReference type="Proteomes" id="UP000253324"/>
    </source>
</evidence>
<reference evidence="2 3" key="1">
    <citation type="submission" date="2018-07" db="EMBL/GenBank/DDBJ databases">
        <title>Genomic Encyclopedia of Type Strains, Phase III (KMG-III): the genomes of soil and plant-associated and newly described type strains.</title>
        <authorList>
            <person name="Whitman W."/>
        </authorList>
    </citation>
    <scope>NUCLEOTIDE SEQUENCE [LARGE SCALE GENOMIC DNA]</scope>
    <source>
        <strain evidence="2 3">31-25a</strain>
    </source>
</reference>
<dbReference type="SUPFAM" id="SSF81301">
    <property type="entry name" value="Nucleotidyltransferase"/>
    <property type="match status" value="1"/>
</dbReference>
<dbReference type="Gene3D" id="1.10.287.860">
    <property type="entry name" value="Nucleotidyltransferase"/>
    <property type="match status" value="1"/>
</dbReference>
<dbReference type="Proteomes" id="UP000253324">
    <property type="component" value="Unassembled WGS sequence"/>
</dbReference>
<dbReference type="SMART" id="SM00954">
    <property type="entry name" value="RelA_SpoT"/>
    <property type="match status" value="1"/>
</dbReference>
<dbReference type="Pfam" id="PF04607">
    <property type="entry name" value="RelA_SpoT"/>
    <property type="match status" value="1"/>
</dbReference>
<dbReference type="PANTHER" id="PTHR41773:SF1">
    <property type="entry name" value="RELA_SPOT DOMAIN-CONTAINING PROTEIN"/>
    <property type="match status" value="1"/>
</dbReference>
<gene>
    <name evidence="2" type="ORF">C7476_101181</name>
</gene>
<keyword evidence="3" id="KW-1185">Reference proteome</keyword>
<dbReference type="CDD" id="cd05399">
    <property type="entry name" value="NT_Rel-Spo_like"/>
    <property type="match status" value="1"/>
</dbReference>
<organism evidence="2 3">
    <name type="scientific">Phyllobacterium bourgognense</name>
    <dbReference type="NCBI Taxonomy" id="314236"/>
    <lineage>
        <taxon>Bacteria</taxon>
        <taxon>Pseudomonadati</taxon>
        <taxon>Pseudomonadota</taxon>
        <taxon>Alphaproteobacteria</taxon>
        <taxon>Hyphomicrobiales</taxon>
        <taxon>Phyllobacteriaceae</taxon>
        <taxon>Phyllobacterium</taxon>
    </lineage>
</organism>
<comment type="caution">
    <text evidence="2">The sequence shown here is derived from an EMBL/GenBank/DDBJ whole genome shotgun (WGS) entry which is preliminary data.</text>
</comment>